<dbReference type="InterPro" id="IPR025704">
    <property type="entry name" value="E3_Ub_ligase_UBR4_C"/>
</dbReference>
<feature type="region of interest" description="Disordered" evidence="2">
    <location>
        <begin position="1372"/>
        <end position="1412"/>
    </location>
</feature>
<feature type="compositionally biased region" description="Basic and acidic residues" evidence="2">
    <location>
        <begin position="732"/>
        <end position="748"/>
    </location>
</feature>
<feature type="domain" description="E3 ubiquitin ligase UBR4 C-terminal" evidence="3">
    <location>
        <begin position="2369"/>
        <end position="3174"/>
    </location>
</feature>
<dbReference type="OrthoDB" id="30336at2759"/>
<keyword evidence="1" id="KW-0479">Metal-binding</keyword>
<dbReference type="InterPro" id="IPR045189">
    <property type="entry name" value="UBR4-like"/>
</dbReference>
<dbReference type="EnsemblMetazoa" id="Aqu2.1.22069_001">
    <property type="protein sequence ID" value="Aqu2.1.22069_001"/>
    <property type="gene ID" value="Aqu2.1.22069"/>
</dbReference>
<proteinExistence type="inferred from homology"/>
<dbReference type="PROSITE" id="PS52043">
    <property type="entry name" value="UBR4_E3"/>
    <property type="match status" value="1"/>
</dbReference>
<reference evidence="5" key="1">
    <citation type="submission" date="2017-05" db="UniProtKB">
        <authorList>
            <consortium name="EnsemblMetazoa"/>
        </authorList>
    </citation>
    <scope>IDENTIFICATION</scope>
</reference>
<feature type="region of interest" description="Disordered" evidence="2">
    <location>
        <begin position="728"/>
        <end position="758"/>
    </location>
</feature>
<protein>
    <recommendedName>
        <fullName evidence="6">UBR-type domain-containing protein</fullName>
    </recommendedName>
</protein>
<dbReference type="STRING" id="400682.A0A1X7U3E9"/>
<keyword evidence="1" id="KW-0862">Zinc</keyword>
<keyword evidence="1" id="KW-0863">Zinc-finger</keyword>
<dbReference type="PANTHER" id="PTHR21725:SF1">
    <property type="entry name" value="E3 UBIQUITIN-PROTEIN LIGASE UBR4"/>
    <property type="match status" value="1"/>
</dbReference>
<feature type="domain" description="E3 ubiquitin-protein ligase UBR4-like" evidence="4">
    <location>
        <begin position="1742"/>
        <end position="1855"/>
    </location>
</feature>
<evidence type="ECO:0000256" key="2">
    <source>
        <dbReference type="SAM" id="MobiDB-lite"/>
    </source>
</evidence>
<dbReference type="PANTHER" id="PTHR21725">
    <property type="entry name" value="E3 UBIQUITIN-PROTEIN LIGASE UBR4"/>
    <property type="match status" value="1"/>
</dbReference>
<feature type="compositionally biased region" description="Acidic residues" evidence="2">
    <location>
        <begin position="867"/>
        <end position="884"/>
    </location>
</feature>
<organism evidence="5">
    <name type="scientific">Amphimedon queenslandica</name>
    <name type="common">Sponge</name>
    <dbReference type="NCBI Taxonomy" id="400682"/>
    <lineage>
        <taxon>Eukaryota</taxon>
        <taxon>Metazoa</taxon>
        <taxon>Porifera</taxon>
        <taxon>Demospongiae</taxon>
        <taxon>Heteroscleromorpha</taxon>
        <taxon>Haplosclerida</taxon>
        <taxon>Niphatidae</taxon>
        <taxon>Amphimedon</taxon>
    </lineage>
</organism>
<feature type="region of interest" description="UBR4 E3 catalytic module" evidence="1">
    <location>
        <begin position="2727"/>
        <end position="3193"/>
    </location>
</feature>
<evidence type="ECO:0000259" key="3">
    <source>
        <dbReference type="Pfam" id="PF13764"/>
    </source>
</evidence>
<feature type="compositionally biased region" description="Acidic residues" evidence="2">
    <location>
        <begin position="961"/>
        <end position="970"/>
    </location>
</feature>
<dbReference type="Pfam" id="PF13764">
    <property type="entry name" value="E3_UbLigase_R4"/>
    <property type="match status" value="1"/>
</dbReference>
<dbReference type="Pfam" id="PF24079">
    <property type="entry name" value="UBR4"/>
    <property type="match status" value="1"/>
</dbReference>
<feature type="region of interest" description="Disordered" evidence="2">
    <location>
        <begin position="865"/>
        <end position="890"/>
    </location>
</feature>
<accession>A0A1X7U3E9</accession>
<name>A0A1X7U3E9_AMPQE</name>
<dbReference type="InParanoid" id="A0A1X7U3E9"/>
<evidence type="ECO:0000259" key="4">
    <source>
        <dbReference type="Pfam" id="PF24079"/>
    </source>
</evidence>
<evidence type="ECO:0000256" key="1">
    <source>
        <dbReference type="PROSITE-ProRule" id="PRU01388"/>
    </source>
</evidence>
<feature type="region of interest" description="Disordered" evidence="2">
    <location>
        <begin position="928"/>
        <end position="1010"/>
    </location>
</feature>
<dbReference type="InterPro" id="IPR056530">
    <property type="entry name" value="UBR4-like_dom"/>
</dbReference>
<dbReference type="GO" id="GO:0008270">
    <property type="term" value="F:zinc ion binding"/>
    <property type="evidence" value="ECO:0007669"/>
    <property type="project" value="UniProtKB-KW"/>
</dbReference>
<evidence type="ECO:0008006" key="6">
    <source>
        <dbReference type="Google" id="ProtNLM"/>
    </source>
</evidence>
<evidence type="ECO:0000313" key="5">
    <source>
        <dbReference type="EnsemblMetazoa" id="Aqu2.1.22069_001"/>
    </source>
</evidence>
<sequence>MAPFPVLSLTANNCNGDVLAVCGTKDVQVMSVNAQGYVTSRINLHPSVDTASGYIVKCMWLPGSESTLAIVTDTFIKIYDLSVDSLSPSYYFIVFSEKIRDACFVVTEEATCVLVMMSNGQIFYQQVSSECSASEGPVYFTVDFIVNHPSIQNVDGRVCEGGASIYYSQSLQMLFFSYRNGKSFMATLDGTLSKTNLIVEIPLKSNTITNSDKTSTTTPPLLEWQEVRGHPGLVSALTGGTSNPVLLLVKPDCLLIQEQKPLSVKSRIQGTALVVQPSSNEMSSRTSLLLISEDGSLRIQYCNNNESVNHWLQRKYTPSTPLAYLTQFSKKSIKIKKRSKPPKIPVDFFEHCTRMQNAELEFGGTDILHVYNKEQVKHRLNVGGLYIASTKPGGFTLEVNNLQSDTNVMVGARILLGCRSLERTPSYIDVYGRKQTVTFPGGIARWFDVPLSRDECLQSDKQFNITFGPSMDSSGINMVDCVRIYMKTKDEFGFPERPVTPGLSLAPGGRVLSDDERTDRELLQPLETQKLPFDKSVCIRLVCNAFSILGNHYLYSSSSLVGVADVVKQTTPLLNLSTPAILQYHARYLISCVVKTTSSYPLCKDHLQLSLIKNQLLNQANQSLFQPELYQHLLLILLTICRSHVENLALISSPLTQIFRTCFRDDEPKDGEVPDSVADGCGLWAELVDKLNEVFWALYRKRPSNLNIAPDPQISSSCVKILIKLLKPHPPKPTEEDKNDEGETKEGESPSTREQSLEAELVMPPPTAPLANQEHQEQVVALAQPSVPNLQAVLSNPQAAVQQIMANPNLLGIMPDEEAMMNFAIAISLHDESNEGAAAQVIQDALQNINVPDRSMSPILQVQVEQVNDEEGEEEEEEEEEEEGTIERVRLGDVLHPGMIIDSLNSSYEDLAGEGGPQVQTVPILNVPMLPSSGQRTEPKDKVDGSAQDVNSEADNQNDSSGEEDAEDSSFLDIYEDKLVSEGVVNDEREESTGGDTPKETKPSEETRVLSKDHRLRLRLLTALSEHLEVVEKVGGVRGLPYMQVIVFLCGYLEGDSKDNKAFSSLLSAILKLLERQEVSVLIERSPSSEGSLLMLRFLNIIMSRKRIRADKNEGSSSANRLWNYTAKHLLSWNCMSYCLNVLKGLLKDKNKFKVEESSSTSSDLLKPHPQSSVLDYSPFFQHQYVKYHSSDVFECYPVLLADIVLALPCQLKKFCEKSTSSALSVEFNTEWMETLCEYFMATSHLTGTNKKQIRKVLIYVCGSKDNYRLIRDKYGLRSYMREISDICAGVRYDVSDPTCSLLHSTYPTLLKLIEQLRLCDEIAKTRTSNWQLFCMDRKETLPTLFTISLSVDEGLSMTLLQLLFSALSGVHPSVSSSTNKKDDSTTKPGSKDKAKRKDTKPASKPPAAPPSGTVNLELCRSICQLMMECIDDERFEQFVTRYLLQSNQSNIRWQTHSLIHTLYKYVPSDKQVHLVQLLWKLWPLIPQYGQKASQFVDILGYCSISTKEVLMKENMCSHLIEQAIMLLRRQNVLVSAHPNSHVYSQLVSLVDFDGHYLESEPCLVCNDPEVPLTVMKLFSIKSDVRYSANTIFVKLNGSHTITQLMMRLTELRRSKMMRTINVYYSNRTIQNVIELKNNRSLWLKACSCTLQQSQTELKFELPLPIVARNIILEFADFYENTQFGTESLQCPRCNAPVPAHPGVCAACGENAHQCQKCRTINYDERDPFLCISCGFSKYARFETLVEGRPTSAVDPIETEDDRKKTLLSINQLLERADKYYKELVTHRNELDQLLISLASEPVVSQSSSDSGVNRAIQLAAHLYCNSCKSSYTDLSKIIQSVLASRRELVAYDINKLHSGKVSPTSEPATPLTPISGEGSAFSLSSPVSAAPLSEGNCFGCASATLEHCITVLKALAFKPETRKLMKKDLIEELMEFNLRTGSVTLQKDVQGLLCQLTRDDLESTRNLNEFIMQRVLASIKPQRTSPNLASAIRSEMRLLTASVAMEDSCWEERLKTVVRLFKKSRSHSSPVVMAAVTMPCLKILHSITVLAKDNESLQGGGAIHTNVSSWLKNNPDSSFEKWKETALIEPTKENKLAQKYGNIWMSKTIRAKTGPPLPISLLKHTKWLRLMLFNRSSCSARTMAYGLLLSLCKGGVRRRQTLDLLSSFLDEVGSAGEASKEFLGIFTALMKDQNGYWKKYLAKRGVLLQIGGLIEKEISYLCKLEETTLSSDLSQGYALKMLTTLLKLFLEVESIKNEYKGQLVGLVLNGYLSLKRLVIQRTKRVDESQTMLLQLLEALTSGTEEERQELMAVCIEILSNYPMSDLVTPIFVFEQLSSIIHPEEEDVGEFYLQLDKDPQQEEFLQGRMQGNPYSSKDPGLGPLMRDVKNKICTDCELVALLEDDTGMELLVCNKIISLDLPVKEVYKKIWCAQANHGDRMKVVYRMRGLLGDATEDMVETLDSGKGEDIDEEEVYKMATVLGKENRLDAILQRLAQAKHFLRSHGLVHAGLKLLSYCVKVKTNRQYLIQPRLHTLKILLGILNLALQHEQLESSGLGATVAQQVLSVTEPILQEASSQQRVIVRSISEEAMVAESKEDSSLHTLLRHVESPFVQSNLTVREGLMHIIPFLTFGDPWNMKILLEHFEPYLNFERFDSEESPEHSLYLDCFSAVATGIGTDASGQKLKDLLIEMKITPSLIDYISTKTPSKGSGRFDSPEWEEYVTRPSLPYILKILTGLSQHHTNTQLVVMDVIPQLHLLEQVASTVHHIGTLAEKLLEALRENSNCDNKIQEVRKATRSEKKKKAMEMRAKELGALGFQVNEKGQMVAETPTAFKELESEVVEETGLSCCICLEGYRNQPQKILGIYTYTRKVTLDEFENKPRKTMGYATVSHFNVVHYECHAAAIKLARGRDEWESATLQNANTRCNGLLPIWGPKVSDSAFASGLANHNSYLQACTGLYDPSFRSYAHDLRLLLLRFAHENSFSAESGGGGPQSNLHLIPYFIHVALYVLDTTRVFQREEKNLSNALAMTSDNWVPSAYVVEGPLYSCILSLFIHSLTQWEESKDLLLRQLLVLSHARKASSSPIKNLPSGDALPYNEYKPVLVYFGLIDSIQKLLKKSVPVSGSELPQAVLEYIRNNDKTVNEDCDKILSKYQDELLPAESFEEYCDVMGLLNVIQSPSTFLKDVLSSVTVSSS</sequence>
<comment type="similarity">
    <text evidence="1">Belongs to the UBR4 family.</text>
</comment>
<feature type="compositionally biased region" description="Basic and acidic residues" evidence="2">
    <location>
        <begin position="1380"/>
        <end position="1393"/>
    </location>
</feature>
<feature type="compositionally biased region" description="Polar residues" evidence="2">
    <location>
        <begin position="948"/>
        <end position="958"/>
    </location>
</feature>
<feature type="compositionally biased region" description="Basic and acidic residues" evidence="2">
    <location>
        <begin position="997"/>
        <end position="1010"/>
    </location>
</feature>